<dbReference type="VEuPathDB" id="FungiDB:MELLADRAFT_101851"/>
<dbReference type="KEGG" id="mlr:MELLADRAFT_101851"/>
<dbReference type="Proteomes" id="UP000001072">
    <property type="component" value="Unassembled WGS sequence"/>
</dbReference>
<organism evidence="2">
    <name type="scientific">Melampsora larici-populina (strain 98AG31 / pathotype 3-4-7)</name>
    <name type="common">Poplar leaf rust fungus</name>
    <dbReference type="NCBI Taxonomy" id="747676"/>
    <lineage>
        <taxon>Eukaryota</taxon>
        <taxon>Fungi</taxon>
        <taxon>Dikarya</taxon>
        <taxon>Basidiomycota</taxon>
        <taxon>Pucciniomycotina</taxon>
        <taxon>Pucciniomycetes</taxon>
        <taxon>Pucciniales</taxon>
        <taxon>Melampsoraceae</taxon>
        <taxon>Melampsora</taxon>
    </lineage>
</organism>
<protein>
    <submittedName>
        <fullName evidence="1">Uncharacterized protein</fullName>
    </submittedName>
</protein>
<dbReference type="HOGENOM" id="CLU_1215007_0_0_1"/>
<gene>
    <name evidence="1" type="ORF">MELLADRAFT_101851</name>
</gene>
<dbReference type="GeneID" id="18921500"/>
<dbReference type="InParanoid" id="F4R540"/>
<evidence type="ECO:0000313" key="1">
    <source>
        <dbReference type="EMBL" id="EGG11989.1"/>
    </source>
</evidence>
<accession>F4R540</accession>
<dbReference type="AlphaFoldDB" id="F4R540"/>
<dbReference type="EMBL" id="GL883091">
    <property type="protein sequence ID" value="EGG11989.1"/>
    <property type="molecule type" value="Genomic_DNA"/>
</dbReference>
<keyword evidence="2" id="KW-1185">Reference proteome</keyword>
<evidence type="ECO:0000313" key="2">
    <source>
        <dbReference type="Proteomes" id="UP000001072"/>
    </source>
</evidence>
<dbReference type="RefSeq" id="XP_007404364.1">
    <property type="nucleotide sequence ID" value="XM_007404302.1"/>
</dbReference>
<reference evidence="2" key="1">
    <citation type="journal article" date="2011" name="Proc. Natl. Acad. Sci. U.S.A.">
        <title>Obligate biotrophy features unraveled by the genomic analysis of rust fungi.</title>
        <authorList>
            <person name="Duplessis S."/>
            <person name="Cuomo C.A."/>
            <person name="Lin Y.-C."/>
            <person name="Aerts A."/>
            <person name="Tisserant E."/>
            <person name="Veneault-Fourrey C."/>
            <person name="Joly D.L."/>
            <person name="Hacquard S."/>
            <person name="Amselem J."/>
            <person name="Cantarel B.L."/>
            <person name="Chiu R."/>
            <person name="Coutinho P.M."/>
            <person name="Feau N."/>
            <person name="Field M."/>
            <person name="Frey P."/>
            <person name="Gelhaye E."/>
            <person name="Goldberg J."/>
            <person name="Grabherr M.G."/>
            <person name="Kodira C.D."/>
            <person name="Kohler A."/>
            <person name="Kuees U."/>
            <person name="Lindquist E.A."/>
            <person name="Lucas S.M."/>
            <person name="Mago R."/>
            <person name="Mauceli E."/>
            <person name="Morin E."/>
            <person name="Murat C."/>
            <person name="Pangilinan J.L."/>
            <person name="Park R."/>
            <person name="Pearson M."/>
            <person name="Quesneville H."/>
            <person name="Rouhier N."/>
            <person name="Sakthikumar S."/>
            <person name="Salamov A.A."/>
            <person name="Schmutz J."/>
            <person name="Selles B."/>
            <person name="Shapiro H."/>
            <person name="Tanguay P."/>
            <person name="Tuskan G.A."/>
            <person name="Henrissat B."/>
            <person name="Van de Peer Y."/>
            <person name="Rouze P."/>
            <person name="Ellis J.G."/>
            <person name="Dodds P.N."/>
            <person name="Schein J.E."/>
            <person name="Zhong S."/>
            <person name="Hamelin R.C."/>
            <person name="Grigoriev I.V."/>
            <person name="Szabo L.J."/>
            <person name="Martin F."/>
        </authorList>
    </citation>
    <scope>NUCLEOTIDE SEQUENCE [LARGE SCALE GENOMIC DNA]</scope>
    <source>
        <strain evidence="2">98AG31 / pathotype 3-4-7</strain>
    </source>
</reference>
<name>F4R540_MELLP</name>
<proteinExistence type="predicted"/>
<sequence length="228" mass="27070">MTGITITPHCFVNWDIFNISRLSIQGHKYMEYTYLKPSNISRSWNHSSLQDFRSKIRPASTILKTSKHLLWMDFWAPHLTHLHIRVLEEPDRFPREDLSDYDPKCEQLTLPALTHLKIWPHSKCHYIHYFSNCKELYQLTFYDFIRREWDDELSGFFDLIPDESFQVINGLSDFIINNEFPKLRWIILPVEHGNFSLDPIAASALFPLEEFFMIELYLTILSSHCISA</sequence>